<dbReference type="EMBL" id="CP159992">
    <property type="protein sequence ID" value="XCP93820.1"/>
    <property type="molecule type" value="Genomic_DNA"/>
</dbReference>
<dbReference type="InterPro" id="IPR020941">
    <property type="entry name" value="SUFU-like_domain"/>
</dbReference>
<organism evidence="2">
    <name type="scientific">Paenibacillus sp. AN1007</name>
    <dbReference type="NCBI Taxonomy" id="3151385"/>
    <lineage>
        <taxon>Bacteria</taxon>
        <taxon>Bacillati</taxon>
        <taxon>Bacillota</taxon>
        <taxon>Bacilli</taxon>
        <taxon>Bacillales</taxon>
        <taxon>Paenibacillaceae</taxon>
        <taxon>Paenibacillus</taxon>
    </lineage>
</organism>
<dbReference type="Pfam" id="PF05076">
    <property type="entry name" value="SUFU"/>
    <property type="match status" value="1"/>
</dbReference>
<name>A0AAU8N8G8_9BACL</name>
<dbReference type="AlphaFoldDB" id="A0AAU8N8G8"/>
<sequence length="241" mass="28011">MSKSSEYSPSGVPILRHKDKGREWQSASYAADEWLEQIEQHADQYLGEAESVFHELLSDKVHIDVHVVRPTPNRNYYTLYTTGMSALPMNTPEDAEDYAYAELMICLPPDWPLFEEKLEVSDHYWPIRWLKTMARLPHDYDTWLSWGHTVPNGDPAIPFSGNTDMCAFIVLPPLETDEDFLTLDMEDGQTVHFYAILPIYLDELEHKLEYGLDALLDRFEEHHVNEILDLTRVNTCEDARH</sequence>
<proteinExistence type="predicted"/>
<accession>A0AAU8N8G8</accession>
<dbReference type="RefSeq" id="WP_342554289.1">
    <property type="nucleotide sequence ID" value="NZ_CP159992.1"/>
</dbReference>
<protein>
    <submittedName>
        <fullName evidence="2">Suppressor of fused domain protein</fullName>
    </submittedName>
</protein>
<gene>
    <name evidence="2" type="ORF">ABXS70_21885</name>
</gene>
<evidence type="ECO:0000259" key="1">
    <source>
        <dbReference type="Pfam" id="PF05076"/>
    </source>
</evidence>
<feature type="domain" description="Suppressor of fused-like" evidence="1">
    <location>
        <begin position="60"/>
        <end position="232"/>
    </location>
</feature>
<reference evidence="2" key="1">
    <citation type="submission" date="2024-05" db="EMBL/GenBank/DDBJ databases">
        <title>Draft genome assemblies of 36 bacteria isolated from hibernating arctic ground squirrels.</title>
        <authorList>
            <person name="McKee H."/>
            <person name="Mullen L."/>
            <person name="Drown D.M."/>
            <person name="Duddleston K.N."/>
        </authorList>
    </citation>
    <scope>NUCLEOTIDE SEQUENCE</scope>
    <source>
        <strain evidence="2">AN1007</strain>
    </source>
</reference>
<evidence type="ECO:0000313" key="2">
    <source>
        <dbReference type="EMBL" id="XCP93820.1"/>
    </source>
</evidence>